<dbReference type="GO" id="GO:0000070">
    <property type="term" value="P:mitotic sister chromatid segregation"/>
    <property type="evidence" value="ECO:0007669"/>
    <property type="project" value="TreeGrafter"/>
</dbReference>
<dbReference type="Pfam" id="PF12422">
    <property type="entry name" value="Condensin2nSMC"/>
    <property type="match status" value="1"/>
</dbReference>
<proteinExistence type="predicted"/>
<sequence>MSKREAFLQATVEKSVENFLHFIQLHKGGTDPFDLNELLQELTRKQKEELWERLKNLLVDTLLAQPVEKWQRMEDDSDDEMEVEHSADLKQAMAIIDGVTVVVTASIPVVDENVSYEALQESAVILNGVLRVLPKSETALQFDIQRLCEAWWEKGLEGKEELVKIAFVLRIRKSLDGKSMCSDINQLWHFHQALLTFDYSSKESTEVKDLLLQCFMSVKHVKKEEGKRFLSFLFSWNPNFIKMIHGTIKNQLQCFPQSLMVNIAEMYFRAWKKASGGILETIEHTCIQDFMHHGVHLPRNSLVHPKVRKVILSEMHHKVKRKASRY</sequence>
<evidence type="ECO:0000313" key="1">
    <source>
        <dbReference type="Proteomes" id="UP000515156"/>
    </source>
</evidence>
<name>A0A6P7XQ62_9AMPH</name>
<dbReference type="GO" id="GO:0005634">
    <property type="term" value="C:nucleus"/>
    <property type="evidence" value="ECO:0007669"/>
    <property type="project" value="InterPro"/>
</dbReference>
<organism evidence="1 2">
    <name type="scientific">Microcaecilia unicolor</name>
    <dbReference type="NCBI Taxonomy" id="1415580"/>
    <lineage>
        <taxon>Eukaryota</taxon>
        <taxon>Metazoa</taxon>
        <taxon>Chordata</taxon>
        <taxon>Craniata</taxon>
        <taxon>Vertebrata</taxon>
        <taxon>Euteleostomi</taxon>
        <taxon>Amphibia</taxon>
        <taxon>Gymnophiona</taxon>
        <taxon>Siphonopidae</taxon>
        <taxon>Microcaecilia</taxon>
    </lineage>
</organism>
<evidence type="ECO:0000313" key="2">
    <source>
        <dbReference type="RefSeq" id="XP_030054678.1"/>
    </source>
</evidence>
<dbReference type="KEGG" id="muo:115467090"/>
<accession>A0A6P7XQ62</accession>
<keyword evidence="1" id="KW-1185">Reference proteome</keyword>
<dbReference type="InterPro" id="IPR024741">
    <property type="entry name" value="Condensin2_G2"/>
</dbReference>
<dbReference type="GeneID" id="115467090"/>
<reference evidence="2" key="1">
    <citation type="submission" date="2025-08" db="UniProtKB">
        <authorList>
            <consortium name="RefSeq"/>
        </authorList>
    </citation>
    <scope>IDENTIFICATION</scope>
</reference>
<gene>
    <name evidence="2" type="primary">LOC115467090</name>
</gene>
<dbReference type="AlphaFoldDB" id="A0A6P7XQ62"/>
<dbReference type="PANTHER" id="PTHR16199">
    <property type="entry name" value="CONDENSIN-2 COMPLEX SUBUNIT G2"/>
    <property type="match status" value="1"/>
</dbReference>
<dbReference type="Proteomes" id="UP000515156">
    <property type="component" value="Chromosome 1"/>
</dbReference>
<dbReference type="PANTHER" id="PTHR16199:SF4">
    <property type="entry name" value="CONDENSIN-2 COMPLEX SUBUNIT G2"/>
    <property type="match status" value="1"/>
</dbReference>
<protein>
    <submittedName>
        <fullName evidence="2">Condensin-2 complex subunit G2-like</fullName>
    </submittedName>
</protein>
<dbReference type="InParanoid" id="A0A6P7XQ62"/>
<dbReference type="OrthoDB" id="10062843at2759"/>
<dbReference type="GO" id="GO:0000796">
    <property type="term" value="C:condensin complex"/>
    <property type="evidence" value="ECO:0007669"/>
    <property type="project" value="TreeGrafter"/>
</dbReference>
<dbReference type="RefSeq" id="XP_030054678.1">
    <property type="nucleotide sequence ID" value="XM_030198818.1"/>
</dbReference>